<keyword evidence="2" id="KW-1185">Reference proteome</keyword>
<evidence type="ECO:0000313" key="1">
    <source>
        <dbReference type="EMBL" id="BCQ35467.1"/>
    </source>
</evidence>
<organism evidence="1 2">
    <name type="scientific">Erwinia rhapontici</name>
    <name type="common">Pectobacterium rhapontici</name>
    <dbReference type="NCBI Taxonomy" id="55212"/>
    <lineage>
        <taxon>Bacteria</taxon>
        <taxon>Pseudomonadati</taxon>
        <taxon>Pseudomonadota</taxon>
        <taxon>Gammaproteobacteria</taxon>
        <taxon>Enterobacterales</taxon>
        <taxon>Erwiniaceae</taxon>
        <taxon>Erwinia</taxon>
    </lineage>
</organism>
<name>A0ABN6DQU9_ERWRD</name>
<accession>A0ABN6DQU9</accession>
<evidence type="ECO:0000313" key="2">
    <source>
        <dbReference type="Proteomes" id="UP000677515"/>
    </source>
</evidence>
<sequence length="62" mass="6924">MQKSFTGPVVKKSHIANICEENISSSAFSSFTTQRLLNSFNPYRCMAGMISAVHLFQRPDKA</sequence>
<dbReference type="Proteomes" id="UP000677515">
    <property type="component" value="Chromosome"/>
</dbReference>
<dbReference type="EMBL" id="AP024329">
    <property type="protein sequence ID" value="BCQ35467.1"/>
    <property type="molecule type" value="Genomic_DNA"/>
</dbReference>
<proteinExistence type="predicted"/>
<gene>
    <name evidence="1" type="ORF">ERHA53_28100</name>
</gene>
<reference evidence="1 2" key="1">
    <citation type="submission" date="2021-01" db="EMBL/GenBank/DDBJ databases">
        <title>Complete genome sequence of Erwinia rhapontici MAFF 311153.</title>
        <authorList>
            <person name="Morohoshi T."/>
            <person name="Someya N."/>
        </authorList>
    </citation>
    <scope>NUCLEOTIDE SEQUENCE [LARGE SCALE GENOMIC DNA]</scope>
    <source>
        <strain evidence="1 2">MAFF 311153</strain>
    </source>
</reference>
<protein>
    <submittedName>
        <fullName evidence="1">Uncharacterized protein</fullName>
    </submittedName>
</protein>